<comment type="cofactor">
    <cofactor evidence="1">
        <name>Mg(2+)</name>
        <dbReference type="ChEBI" id="CHEBI:18420"/>
    </cofactor>
</comment>
<reference evidence="6" key="1">
    <citation type="submission" date="2023-01" db="EMBL/GenBank/DDBJ databases">
        <title>Vibrio sp. CB1-14 genome sequencing.</title>
        <authorList>
            <person name="Otstavnykh N."/>
            <person name="Isaeva M."/>
            <person name="Meleshko D."/>
        </authorList>
    </citation>
    <scope>NUCLEOTIDE SEQUENCE</scope>
    <source>
        <strain evidence="6">CB1-14</strain>
    </source>
</reference>
<dbReference type="AlphaFoldDB" id="A0AAU8BNQ9"/>
<feature type="domain" description="GGDEF" evidence="5">
    <location>
        <begin position="300"/>
        <end position="428"/>
    </location>
</feature>
<evidence type="ECO:0000256" key="4">
    <source>
        <dbReference type="SAM" id="Phobius"/>
    </source>
</evidence>
<dbReference type="RefSeq" id="WP_353498612.1">
    <property type="nucleotide sequence ID" value="NZ_CP115920.1"/>
</dbReference>
<proteinExistence type="predicted"/>
<gene>
    <name evidence="6" type="ORF">PG915_07800</name>
</gene>
<evidence type="ECO:0000259" key="5">
    <source>
        <dbReference type="PROSITE" id="PS50887"/>
    </source>
</evidence>
<accession>A0AAU8BNQ9</accession>
<protein>
    <recommendedName>
        <fullName evidence="2">diguanylate cyclase</fullName>
        <ecNumber evidence="2">2.7.7.65</ecNumber>
    </recommendedName>
</protein>
<dbReference type="CDD" id="cd01949">
    <property type="entry name" value="GGDEF"/>
    <property type="match status" value="1"/>
</dbReference>
<dbReference type="PANTHER" id="PTHR45138">
    <property type="entry name" value="REGULATORY COMPONENTS OF SENSORY TRANSDUCTION SYSTEM"/>
    <property type="match status" value="1"/>
</dbReference>
<dbReference type="KEGG" id="vck:PG915_07800"/>
<dbReference type="SMART" id="SM00267">
    <property type="entry name" value="GGDEF"/>
    <property type="match status" value="1"/>
</dbReference>
<keyword evidence="6" id="KW-0808">Transferase</keyword>
<dbReference type="NCBIfam" id="TIGR00254">
    <property type="entry name" value="GGDEF"/>
    <property type="match status" value="1"/>
</dbReference>
<dbReference type="Gene3D" id="3.30.70.270">
    <property type="match status" value="1"/>
</dbReference>
<keyword evidence="4" id="KW-0812">Transmembrane</keyword>
<organism evidence="6">
    <name type="scientific">Vibrio chaetopteri</name>
    <dbReference type="NCBI Taxonomy" id="3016528"/>
    <lineage>
        <taxon>Bacteria</taxon>
        <taxon>Pseudomonadati</taxon>
        <taxon>Pseudomonadota</taxon>
        <taxon>Gammaproteobacteria</taxon>
        <taxon>Vibrionales</taxon>
        <taxon>Vibrionaceae</taxon>
        <taxon>Vibrio</taxon>
    </lineage>
</organism>
<dbReference type="InterPro" id="IPR029787">
    <property type="entry name" value="Nucleotide_cyclase"/>
</dbReference>
<dbReference type="PROSITE" id="PS50887">
    <property type="entry name" value="GGDEF"/>
    <property type="match status" value="1"/>
</dbReference>
<dbReference type="EMBL" id="CP115920">
    <property type="protein sequence ID" value="XCD17417.1"/>
    <property type="molecule type" value="Genomic_DNA"/>
</dbReference>
<evidence type="ECO:0000256" key="2">
    <source>
        <dbReference type="ARBA" id="ARBA00012528"/>
    </source>
</evidence>
<dbReference type="PANTHER" id="PTHR45138:SF9">
    <property type="entry name" value="DIGUANYLATE CYCLASE DGCM-RELATED"/>
    <property type="match status" value="1"/>
</dbReference>
<dbReference type="EC" id="2.7.7.65" evidence="2"/>
<evidence type="ECO:0000256" key="3">
    <source>
        <dbReference type="ARBA" id="ARBA00034247"/>
    </source>
</evidence>
<name>A0AAU8BNQ9_9VIBR</name>
<feature type="transmembrane region" description="Helical" evidence="4">
    <location>
        <begin position="217"/>
        <end position="237"/>
    </location>
</feature>
<keyword evidence="6" id="KW-0548">Nucleotidyltransferase</keyword>
<dbReference type="SUPFAM" id="SSF55073">
    <property type="entry name" value="Nucleotide cyclase"/>
    <property type="match status" value="1"/>
</dbReference>
<dbReference type="SUPFAM" id="SSF49785">
    <property type="entry name" value="Galactose-binding domain-like"/>
    <property type="match status" value="1"/>
</dbReference>
<dbReference type="InterPro" id="IPR043128">
    <property type="entry name" value="Rev_trsase/Diguanyl_cyclase"/>
</dbReference>
<dbReference type="InterPro" id="IPR050469">
    <property type="entry name" value="Diguanylate_Cyclase"/>
</dbReference>
<dbReference type="Pfam" id="PF00990">
    <property type="entry name" value="GGDEF"/>
    <property type="match status" value="1"/>
</dbReference>
<keyword evidence="4" id="KW-0472">Membrane</keyword>
<evidence type="ECO:0000256" key="1">
    <source>
        <dbReference type="ARBA" id="ARBA00001946"/>
    </source>
</evidence>
<dbReference type="GO" id="GO:0043709">
    <property type="term" value="P:cell adhesion involved in single-species biofilm formation"/>
    <property type="evidence" value="ECO:0007669"/>
    <property type="project" value="TreeGrafter"/>
</dbReference>
<dbReference type="InterPro" id="IPR000160">
    <property type="entry name" value="GGDEF_dom"/>
</dbReference>
<dbReference type="InterPro" id="IPR008979">
    <property type="entry name" value="Galactose-bd-like_sf"/>
</dbReference>
<dbReference type="GO" id="GO:0052621">
    <property type="term" value="F:diguanylate cyclase activity"/>
    <property type="evidence" value="ECO:0007669"/>
    <property type="project" value="UniProtKB-EC"/>
</dbReference>
<comment type="catalytic activity">
    <reaction evidence="3">
        <text>2 GTP = 3',3'-c-di-GMP + 2 diphosphate</text>
        <dbReference type="Rhea" id="RHEA:24898"/>
        <dbReference type="ChEBI" id="CHEBI:33019"/>
        <dbReference type="ChEBI" id="CHEBI:37565"/>
        <dbReference type="ChEBI" id="CHEBI:58805"/>
        <dbReference type="EC" id="2.7.7.65"/>
    </reaction>
</comment>
<dbReference type="FunFam" id="3.30.70.270:FF:000001">
    <property type="entry name" value="Diguanylate cyclase domain protein"/>
    <property type="match status" value="1"/>
</dbReference>
<dbReference type="GO" id="GO:1902201">
    <property type="term" value="P:negative regulation of bacterial-type flagellum-dependent cell motility"/>
    <property type="evidence" value="ECO:0007669"/>
    <property type="project" value="TreeGrafter"/>
</dbReference>
<evidence type="ECO:0000313" key="6">
    <source>
        <dbReference type="EMBL" id="XCD17417.1"/>
    </source>
</evidence>
<dbReference type="GO" id="GO:0005886">
    <property type="term" value="C:plasma membrane"/>
    <property type="evidence" value="ECO:0007669"/>
    <property type="project" value="TreeGrafter"/>
</dbReference>
<sequence length="430" mass="49457">MKFSVKLLLSLILVTLVVISSYRLWGDQKRLVVLSDKFGFFATNDQFQGGASLSSLSQLDQGVQLDCTLKKSDYAWPYCGVSVHFNSDPQHGLDLSDYHTLELDIDYDIPPNNDRSLRVYFRNYNPIYSNTQDEYTHKYNGVTLQADAGKMIIPLRNFQVMTWWVVDNKIPIAHAAPEFTNINKFELATGSNSTLGEHSIKLHSITLVGRYMSGETLFLLMLVVWVIVAVFALLWELRNYQLDMEREKRRASYLSQVNQRLESENIKFSELAHRDELTGIRNRHAVRAWLERQQLQIQASSIGVLFIDIDYFKRINDTYGHGIGDDVLREFAMVLSDLVGSNDKVVRWGGEEFVVFCQQKSQRELVKMAEQIRHYVHAHLWVHGDEMSCSIGVALGQNHQVYETINFADDMLYEAKRQGRNCVRAINISV</sequence>
<keyword evidence="4" id="KW-1133">Transmembrane helix</keyword>